<dbReference type="RefSeq" id="WP_114289819.1">
    <property type="nucleotide sequence ID" value="NZ_JAFLWL010000023.1"/>
</dbReference>
<keyword evidence="2" id="KW-1185">Reference proteome</keyword>
<accession>A0A369AY35</accession>
<dbReference type="AlphaFoldDB" id="A0A369AY35"/>
<dbReference type="GO" id="GO:0016747">
    <property type="term" value="F:acyltransferase activity, transferring groups other than amino-acyl groups"/>
    <property type="evidence" value="ECO:0007669"/>
    <property type="project" value="InterPro"/>
</dbReference>
<keyword evidence="1" id="KW-0808">Transferase</keyword>
<dbReference type="PROSITE" id="PS51186">
    <property type="entry name" value="GNAT"/>
    <property type="match status" value="1"/>
</dbReference>
<dbReference type="EMBL" id="NGJX01000007">
    <property type="protein sequence ID" value="RSU01511.1"/>
    <property type="molecule type" value="Genomic_DNA"/>
</dbReference>
<reference evidence="1 2" key="1">
    <citation type="submission" date="2017-05" db="EMBL/GenBank/DDBJ databases">
        <title>Vagococcus spp. assemblies.</title>
        <authorList>
            <person name="Gulvik C.A."/>
        </authorList>
    </citation>
    <scope>NUCLEOTIDE SEQUENCE [LARGE SCALE GENOMIC DNA]</scope>
    <source>
        <strain evidence="1 2">NCFB 2497</strain>
    </source>
</reference>
<gene>
    <name evidence="1" type="ORF">CBF32_08260</name>
</gene>
<sequence>MKNKQIYLRKIRIEDALAYQESTTNEEIRYMTGTPREYTLEEIKTHLKRIIEDTSREDYAICLNETKQMIGELSILDIDSPNHAAVFRISMNHTNHTGKGFGTEAMELIINYVFNDLKLNRLQLEVFSHNVRGISAYEKVGFIKEGILREALFYQGNYSDEIIMSILKSDLEKG</sequence>
<dbReference type="PANTHER" id="PTHR43415:SF3">
    <property type="entry name" value="GNAT-FAMILY ACETYLTRANSFERASE"/>
    <property type="match status" value="1"/>
</dbReference>
<dbReference type="GeneID" id="63146647"/>
<name>A0A369AY35_9ENTE</name>
<dbReference type="OrthoDB" id="9795206at2"/>
<organism evidence="1 2">
    <name type="scientific">Vagococcus fluvialis</name>
    <dbReference type="NCBI Taxonomy" id="2738"/>
    <lineage>
        <taxon>Bacteria</taxon>
        <taxon>Bacillati</taxon>
        <taxon>Bacillota</taxon>
        <taxon>Bacilli</taxon>
        <taxon>Lactobacillales</taxon>
        <taxon>Enterococcaceae</taxon>
        <taxon>Vagococcus</taxon>
    </lineage>
</organism>
<dbReference type="InterPro" id="IPR000182">
    <property type="entry name" value="GNAT_dom"/>
</dbReference>
<comment type="caution">
    <text evidence="1">The sequence shown here is derived from an EMBL/GenBank/DDBJ whole genome shotgun (WGS) entry which is preliminary data.</text>
</comment>
<dbReference type="InterPro" id="IPR016181">
    <property type="entry name" value="Acyl_CoA_acyltransferase"/>
</dbReference>
<dbReference type="Proteomes" id="UP000288197">
    <property type="component" value="Unassembled WGS sequence"/>
</dbReference>
<evidence type="ECO:0000313" key="1">
    <source>
        <dbReference type="EMBL" id="RSU01511.1"/>
    </source>
</evidence>
<dbReference type="PANTHER" id="PTHR43415">
    <property type="entry name" value="SPERMIDINE N(1)-ACETYLTRANSFERASE"/>
    <property type="match status" value="1"/>
</dbReference>
<proteinExistence type="predicted"/>
<protein>
    <submittedName>
        <fullName evidence="1">GNAT family N-acetyltransferase</fullName>
    </submittedName>
</protein>
<evidence type="ECO:0000313" key="2">
    <source>
        <dbReference type="Proteomes" id="UP000288197"/>
    </source>
</evidence>
<dbReference type="Gene3D" id="3.40.630.30">
    <property type="match status" value="1"/>
</dbReference>
<dbReference type="SUPFAM" id="SSF55729">
    <property type="entry name" value="Acyl-CoA N-acyltransferases (Nat)"/>
    <property type="match status" value="1"/>
</dbReference>
<dbReference type="Pfam" id="PF13302">
    <property type="entry name" value="Acetyltransf_3"/>
    <property type="match status" value="1"/>
</dbReference>